<dbReference type="InterPro" id="IPR001415">
    <property type="entry name" value="PTH/PTH-rel"/>
</dbReference>
<feature type="chain" id="PRO_5025721318" description="Parathyroid hormone" evidence="10">
    <location>
        <begin position="28"/>
        <end position="95"/>
    </location>
</feature>
<dbReference type="SMART" id="SM00087">
    <property type="entry name" value="PTH"/>
    <property type="match status" value="1"/>
</dbReference>
<dbReference type="InParanoid" id="A0A667ZLY6"/>
<evidence type="ECO:0000313" key="12">
    <source>
        <dbReference type="Ensembl" id="ENSMMDP00005039673.1"/>
    </source>
</evidence>
<evidence type="ECO:0000256" key="7">
    <source>
        <dbReference type="ARBA" id="ARBA00022702"/>
    </source>
</evidence>
<accession>A0A667ZLY6</accession>
<dbReference type="GO" id="GO:0005179">
    <property type="term" value="F:hormone activity"/>
    <property type="evidence" value="ECO:0007669"/>
    <property type="project" value="UniProtKB-KW"/>
</dbReference>
<dbReference type="Ensembl" id="ENSMMDT00005040490.1">
    <property type="protein sequence ID" value="ENSMMDP00005039673.1"/>
    <property type="gene ID" value="ENSMMDG00005018364.1"/>
</dbReference>
<dbReference type="Proteomes" id="UP000472263">
    <property type="component" value="Chromosome 6"/>
</dbReference>
<reference evidence="12" key="1">
    <citation type="submission" date="2019-06" db="EMBL/GenBank/DDBJ databases">
        <authorList>
            <consortium name="Wellcome Sanger Institute Data Sharing"/>
        </authorList>
    </citation>
    <scope>NUCLEOTIDE SEQUENCE [LARGE SCALE GENOMIC DNA]</scope>
</reference>
<evidence type="ECO:0000256" key="9">
    <source>
        <dbReference type="ARBA" id="ARBA00093407"/>
    </source>
</evidence>
<dbReference type="GO" id="GO:0046326">
    <property type="term" value="P:positive regulation of D-glucose import"/>
    <property type="evidence" value="ECO:0007669"/>
    <property type="project" value="UniProtKB-UniRule"/>
</dbReference>
<protein>
    <recommendedName>
        <fullName evidence="4 10">Parathyroid hormone</fullName>
        <shortName evidence="10">PTH</shortName>
    </recommendedName>
</protein>
<evidence type="ECO:0000256" key="3">
    <source>
        <dbReference type="ARBA" id="ARBA00011605"/>
    </source>
</evidence>
<keyword evidence="5 10" id="KW-0964">Secreted</keyword>
<proteinExistence type="inferred from homology"/>
<reference evidence="12" key="3">
    <citation type="submission" date="2025-09" db="UniProtKB">
        <authorList>
            <consortium name="Ensembl"/>
        </authorList>
    </citation>
    <scope>IDENTIFICATION</scope>
</reference>
<keyword evidence="13" id="KW-1185">Reference proteome</keyword>
<evidence type="ECO:0000256" key="8">
    <source>
        <dbReference type="ARBA" id="ARBA00022729"/>
    </source>
</evidence>
<feature type="compositionally biased region" description="Basic and acidic residues" evidence="11">
    <location>
        <begin position="76"/>
        <end position="95"/>
    </location>
</feature>
<dbReference type="FunCoup" id="A0A667ZLY6">
    <property type="interactions" value="6"/>
</dbReference>
<sequence length="95" mass="11356">MVTMRCLCCEILVISICLLHLCTVCEGRPLRRRSVSEVQLMHNLREHKQVQDRRDWLQTRLRDIHTASARGSGDSSQREREREREREIKRKREGD</sequence>
<dbReference type="PANTHER" id="PTHR10541:SF2">
    <property type="entry name" value="PARATHYROID HORMONE"/>
    <property type="match status" value="1"/>
</dbReference>
<name>A0A667ZLY6_9TELE</name>
<dbReference type="AlphaFoldDB" id="A0A667ZLY6"/>
<dbReference type="PANTHER" id="PTHR10541">
    <property type="entry name" value="PARATHYROID HORMONE"/>
    <property type="match status" value="1"/>
</dbReference>
<keyword evidence="7 10" id="KW-0372">Hormone</keyword>
<dbReference type="InterPro" id="IPR003625">
    <property type="entry name" value="PTH"/>
</dbReference>
<evidence type="ECO:0000256" key="10">
    <source>
        <dbReference type="PIRNR" id="PIRNR001832"/>
    </source>
</evidence>
<dbReference type="GeneTree" id="ENSGT00390000018603"/>
<evidence type="ECO:0000256" key="5">
    <source>
        <dbReference type="ARBA" id="ARBA00022525"/>
    </source>
</evidence>
<evidence type="ECO:0000256" key="11">
    <source>
        <dbReference type="SAM" id="MobiDB-lite"/>
    </source>
</evidence>
<feature type="region of interest" description="Disordered" evidence="11">
    <location>
        <begin position="64"/>
        <end position="95"/>
    </location>
</feature>
<evidence type="ECO:0000313" key="13">
    <source>
        <dbReference type="Proteomes" id="UP000472263"/>
    </source>
</evidence>
<dbReference type="GO" id="GO:0006874">
    <property type="term" value="P:intracellular calcium ion homeostasis"/>
    <property type="evidence" value="ECO:0007669"/>
    <property type="project" value="InterPro"/>
</dbReference>
<comment type="similarity">
    <text evidence="2 10">Belongs to the parathyroid hormone family.</text>
</comment>
<evidence type="ECO:0000256" key="1">
    <source>
        <dbReference type="ARBA" id="ARBA00004613"/>
    </source>
</evidence>
<comment type="function">
    <text evidence="9 10">Parathyroid hormone elevates calcium level by dissolving the salts in bone and preventing their renal excretion. Acts by binding to its receptor, PTH1R, activating G protein-coupled receptor signaling. Stimulates [1-14C]-2-deoxy-D-glucose (2DG) transport and glycogen synthesis in osteoblastic cells.</text>
</comment>
<dbReference type="PIRSF" id="PIRSF001832">
    <property type="entry name" value="PTH"/>
    <property type="match status" value="1"/>
</dbReference>
<keyword evidence="8 10" id="KW-0732">Signal</keyword>
<comment type="subunit">
    <text evidence="3">Interacts with PTH1R (via N-terminal extracellular domain).</text>
</comment>
<organism evidence="12 13">
    <name type="scientific">Myripristis murdjan</name>
    <name type="common">pinecone soldierfish</name>
    <dbReference type="NCBI Taxonomy" id="586833"/>
    <lineage>
        <taxon>Eukaryota</taxon>
        <taxon>Metazoa</taxon>
        <taxon>Chordata</taxon>
        <taxon>Craniata</taxon>
        <taxon>Vertebrata</taxon>
        <taxon>Euteleostomi</taxon>
        <taxon>Actinopterygii</taxon>
        <taxon>Neopterygii</taxon>
        <taxon>Teleostei</taxon>
        <taxon>Neoteleostei</taxon>
        <taxon>Acanthomorphata</taxon>
        <taxon>Holocentriformes</taxon>
        <taxon>Holocentridae</taxon>
        <taxon>Myripristis</taxon>
    </lineage>
</organism>
<evidence type="ECO:0000256" key="6">
    <source>
        <dbReference type="ARBA" id="ARBA00022685"/>
    </source>
</evidence>
<reference evidence="12" key="2">
    <citation type="submission" date="2025-08" db="UniProtKB">
        <authorList>
            <consortium name="Ensembl"/>
        </authorList>
    </citation>
    <scope>IDENTIFICATION</scope>
</reference>
<evidence type="ECO:0000256" key="4">
    <source>
        <dbReference type="ARBA" id="ARBA00022135"/>
    </source>
</evidence>
<keyword evidence="6" id="KW-0165">Cleavage on pair of basic residues</keyword>
<feature type="signal peptide" evidence="10">
    <location>
        <begin position="1"/>
        <end position="27"/>
    </location>
</feature>
<dbReference type="GO" id="GO:0005576">
    <property type="term" value="C:extracellular region"/>
    <property type="evidence" value="ECO:0007669"/>
    <property type="project" value="UniProtKB-SubCell"/>
</dbReference>
<comment type="subcellular location">
    <subcellularLocation>
        <location evidence="1 10">Secreted</location>
    </subcellularLocation>
</comment>
<dbReference type="Pfam" id="PF01279">
    <property type="entry name" value="Parathyroid"/>
    <property type="match status" value="1"/>
</dbReference>
<evidence type="ECO:0000256" key="2">
    <source>
        <dbReference type="ARBA" id="ARBA00006307"/>
    </source>
</evidence>